<accession>A0A1Z5KRI8</accession>
<dbReference type="InParanoid" id="A0A1Z5KRI8"/>
<evidence type="ECO:0000313" key="3">
    <source>
        <dbReference type="Proteomes" id="UP000198406"/>
    </source>
</evidence>
<gene>
    <name evidence="2" type="ORF">FisN_33Hh007</name>
</gene>
<dbReference type="Proteomes" id="UP000198406">
    <property type="component" value="Unassembled WGS sequence"/>
</dbReference>
<keyword evidence="3" id="KW-1185">Reference proteome</keyword>
<organism evidence="2 3">
    <name type="scientific">Fistulifera solaris</name>
    <name type="common">Oleaginous diatom</name>
    <dbReference type="NCBI Taxonomy" id="1519565"/>
    <lineage>
        <taxon>Eukaryota</taxon>
        <taxon>Sar</taxon>
        <taxon>Stramenopiles</taxon>
        <taxon>Ochrophyta</taxon>
        <taxon>Bacillariophyta</taxon>
        <taxon>Bacillariophyceae</taxon>
        <taxon>Bacillariophycidae</taxon>
        <taxon>Naviculales</taxon>
        <taxon>Naviculaceae</taxon>
        <taxon>Fistulifera</taxon>
    </lineage>
</organism>
<dbReference type="AlphaFoldDB" id="A0A1Z5KRI8"/>
<sequence length="307" mass="33798">MNIEPAPKTPTKEDETLPPAVIAEDRKPIKKRRVLINESKETTPQPIELVRQVATFWEDSATGVSKPGPYSYEDFYSAAEANTNVSDFKSIDDSSRSTTKPPAIVELMKPTIRLEEEEEDIEEELNSLALDQGIQTIPRQQQGHVNSITPSPTLMGAAAPVACSLKKHSPLPHVAEQQPSDFDPIPWTESESCAGLIESTIDFLLSMDLDGPDSSKTCKHGDDDTKNYMSGTPLNSPAGKRVRFNPGANMTIPITPRQKMAVPPQLPPISRIERVMVENPFFSPVKTIQLGQSSSAFSPKESPHYFC</sequence>
<comment type="caution">
    <text evidence="2">The sequence shown here is derived from an EMBL/GenBank/DDBJ whole genome shotgun (WGS) entry which is preliminary data.</text>
</comment>
<evidence type="ECO:0000313" key="2">
    <source>
        <dbReference type="EMBL" id="GAX28715.1"/>
    </source>
</evidence>
<feature type="region of interest" description="Disordered" evidence="1">
    <location>
        <begin position="1"/>
        <end position="24"/>
    </location>
</feature>
<feature type="region of interest" description="Disordered" evidence="1">
    <location>
        <begin position="217"/>
        <end position="239"/>
    </location>
</feature>
<evidence type="ECO:0000256" key="1">
    <source>
        <dbReference type="SAM" id="MobiDB-lite"/>
    </source>
</evidence>
<proteinExistence type="predicted"/>
<protein>
    <submittedName>
        <fullName evidence="2">Uncharacterized protein</fullName>
    </submittedName>
</protein>
<reference evidence="2 3" key="1">
    <citation type="journal article" date="2015" name="Plant Cell">
        <title>Oil accumulation by the oleaginous diatom Fistulifera solaris as revealed by the genome and transcriptome.</title>
        <authorList>
            <person name="Tanaka T."/>
            <person name="Maeda Y."/>
            <person name="Veluchamy A."/>
            <person name="Tanaka M."/>
            <person name="Abida H."/>
            <person name="Marechal E."/>
            <person name="Bowler C."/>
            <person name="Muto M."/>
            <person name="Sunaga Y."/>
            <person name="Tanaka M."/>
            <person name="Yoshino T."/>
            <person name="Taniguchi T."/>
            <person name="Fukuda Y."/>
            <person name="Nemoto M."/>
            <person name="Matsumoto M."/>
            <person name="Wong P.S."/>
            <person name="Aburatani S."/>
            <person name="Fujibuchi W."/>
        </authorList>
    </citation>
    <scope>NUCLEOTIDE SEQUENCE [LARGE SCALE GENOMIC DNA]</scope>
    <source>
        <strain evidence="2 3">JPCC DA0580</strain>
    </source>
</reference>
<name>A0A1Z5KRI8_FISSO</name>
<dbReference type="EMBL" id="BDSP01000278">
    <property type="protein sequence ID" value="GAX28715.1"/>
    <property type="molecule type" value="Genomic_DNA"/>
</dbReference>